<dbReference type="Proteomes" id="UP001328733">
    <property type="component" value="Unassembled WGS sequence"/>
</dbReference>
<feature type="domain" description="DUF1508" evidence="2">
    <location>
        <begin position="92"/>
        <end position="133"/>
    </location>
</feature>
<dbReference type="SUPFAM" id="SSF160113">
    <property type="entry name" value="YegP-like"/>
    <property type="match status" value="1"/>
</dbReference>
<dbReference type="Gene3D" id="3.30.160.160">
    <property type="entry name" value="YegP-like"/>
    <property type="match status" value="1"/>
</dbReference>
<evidence type="ECO:0000313" key="3">
    <source>
        <dbReference type="EMBL" id="MEG3436687.1"/>
    </source>
</evidence>
<feature type="transmembrane region" description="Helical" evidence="1">
    <location>
        <begin position="21"/>
        <end position="39"/>
    </location>
</feature>
<dbReference type="AlphaFoldDB" id="A0AAW9QRY0"/>
<comment type="caution">
    <text evidence="3">The sequence shown here is derived from an EMBL/GenBank/DDBJ whole genome shotgun (WGS) entry which is preliminary data.</text>
</comment>
<evidence type="ECO:0000313" key="4">
    <source>
        <dbReference type="Proteomes" id="UP001328733"/>
    </source>
</evidence>
<name>A0AAW9QRY0_9CHRO</name>
<keyword evidence="1" id="KW-0812">Transmembrane</keyword>
<evidence type="ECO:0000259" key="2">
    <source>
        <dbReference type="Pfam" id="PF07411"/>
    </source>
</evidence>
<feature type="transmembrane region" description="Helical" evidence="1">
    <location>
        <begin position="45"/>
        <end position="63"/>
    </location>
</feature>
<dbReference type="Pfam" id="PF07411">
    <property type="entry name" value="DUF1508"/>
    <property type="match status" value="1"/>
</dbReference>
<keyword evidence="4" id="KW-1185">Reference proteome</keyword>
<proteinExistence type="predicted"/>
<dbReference type="EMBL" id="JBAFSM010000009">
    <property type="protein sequence ID" value="MEG3436687.1"/>
    <property type="molecule type" value="Genomic_DNA"/>
</dbReference>
<dbReference type="InterPro" id="IPR010879">
    <property type="entry name" value="DUF1508"/>
</dbReference>
<accession>A0AAW9QRY0</accession>
<sequence>MIRGNSNKTSLYDEAKASFRSLIQQTGIVFVGFAVILLLTRGAPSGFIITLTVGLGIVFVAWSEQKKFNLTRKVANRTEYVVYRSEYVVYIDTACEYRWKLVASDGKTIAESGESYKNRQDCLYDISLVKGSSNTPIVYNLDAKFMGSNSV</sequence>
<keyword evidence="1" id="KW-0472">Membrane</keyword>
<evidence type="ECO:0000256" key="1">
    <source>
        <dbReference type="SAM" id="Phobius"/>
    </source>
</evidence>
<keyword evidence="1" id="KW-1133">Transmembrane helix</keyword>
<organism evidence="3 4">
    <name type="scientific">Pannus brasiliensis CCIBt3594</name>
    <dbReference type="NCBI Taxonomy" id="1427578"/>
    <lineage>
        <taxon>Bacteria</taxon>
        <taxon>Bacillati</taxon>
        <taxon>Cyanobacteriota</taxon>
        <taxon>Cyanophyceae</taxon>
        <taxon>Oscillatoriophycideae</taxon>
        <taxon>Chroococcales</taxon>
        <taxon>Microcystaceae</taxon>
        <taxon>Pannus</taxon>
    </lineage>
</organism>
<reference evidence="3 4" key="1">
    <citation type="submission" date="2024-01" db="EMBL/GenBank/DDBJ databases">
        <title>Genomic insights into the taxonomy and metabolism of the cyanobacterium Pannus brasiliensis CCIBt3594.</title>
        <authorList>
            <person name="Machado M."/>
            <person name="Botero N.B."/>
            <person name="Andreote A.P.D."/>
            <person name="Feitosa A.M.T."/>
            <person name="Popin R."/>
            <person name="Sivonen K."/>
            <person name="Fiore M.F."/>
        </authorList>
    </citation>
    <scope>NUCLEOTIDE SEQUENCE [LARGE SCALE GENOMIC DNA]</scope>
    <source>
        <strain evidence="3 4">CCIBt3594</strain>
    </source>
</reference>
<protein>
    <submittedName>
        <fullName evidence="3">DUF1508 domain-containing protein</fullName>
    </submittedName>
</protein>
<dbReference type="InterPro" id="IPR036913">
    <property type="entry name" value="YegP-like_sf"/>
</dbReference>
<gene>
    <name evidence="3" type="ORF">V0288_06100</name>
</gene>
<dbReference type="RefSeq" id="WP_332864150.1">
    <property type="nucleotide sequence ID" value="NZ_JBAFSM010000009.1"/>
</dbReference>